<dbReference type="RefSeq" id="WP_236959160.1">
    <property type="nucleotide sequence ID" value="NZ_JAETXX010000006.1"/>
</dbReference>
<dbReference type="SUPFAM" id="SSF49464">
    <property type="entry name" value="Carboxypeptidase regulatory domain-like"/>
    <property type="match status" value="1"/>
</dbReference>
<proteinExistence type="predicted"/>
<accession>A0ABS9J443</accession>
<keyword evidence="2" id="KW-1185">Reference proteome</keyword>
<sequence>MKYIIKIPKPCNEKWSEMSPTEKGAFCSNCKKEVLDFTNMSNYKIATLLDKNQEICGKFRPDQLEKNIQSVKQNRSYNIGLLLGVSALLSVANPVFSQNKKVENIRITELQNKINKKDNPKKVNDSIEIKGQIIDENGSIPGVAVVLKGHSYGTLSDFDGNFSINVKEEEFDKNAILIFSFIGFEVQEIKVYRNTEYLKVKMVEDNSFLGEVVIIKKQNIFRRIGNLFRKKDTEVCH</sequence>
<name>A0ABS9J443_9FLAO</name>
<protein>
    <submittedName>
        <fullName evidence="1">Carboxypeptidase-like regulatory domain-containing protein</fullName>
    </submittedName>
</protein>
<dbReference type="EMBL" id="JAETXX010000006">
    <property type="protein sequence ID" value="MCF8715193.1"/>
    <property type="molecule type" value="Genomic_DNA"/>
</dbReference>
<reference evidence="1 2" key="1">
    <citation type="submission" date="2021-01" db="EMBL/GenBank/DDBJ databases">
        <title>Genome sequencing of Joostella atrarenae M1-2 (= KCTC 23194).</title>
        <authorList>
            <person name="Zakaria M.R."/>
            <person name="Lam M.Q."/>
            <person name="Chong C.S."/>
        </authorList>
    </citation>
    <scope>NUCLEOTIDE SEQUENCE [LARGE SCALE GENOMIC DNA]</scope>
    <source>
        <strain evidence="1 2">M1-2</strain>
    </source>
</reference>
<comment type="caution">
    <text evidence="1">The sequence shown here is derived from an EMBL/GenBank/DDBJ whole genome shotgun (WGS) entry which is preliminary data.</text>
</comment>
<dbReference type="Proteomes" id="UP000829517">
    <property type="component" value="Unassembled WGS sequence"/>
</dbReference>
<dbReference type="Pfam" id="PF13715">
    <property type="entry name" value="CarbopepD_reg_2"/>
    <property type="match status" value="1"/>
</dbReference>
<dbReference type="InterPro" id="IPR008969">
    <property type="entry name" value="CarboxyPept-like_regulatory"/>
</dbReference>
<gene>
    <name evidence="1" type="ORF">JM658_10180</name>
</gene>
<evidence type="ECO:0000313" key="1">
    <source>
        <dbReference type="EMBL" id="MCF8715193.1"/>
    </source>
</evidence>
<organism evidence="1 2">
    <name type="scientific">Joostella atrarenae</name>
    <dbReference type="NCBI Taxonomy" id="679257"/>
    <lineage>
        <taxon>Bacteria</taxon>
        <taxon>Pseudomonadati</taxon>
        <taxon>Bacteroidota</taxon>
        <taxon>Flavobacteriia</taxon>
        <taxon>Flavobacteriales</taxon>
        <taxon>Flavobacteriaceae</taxon>
        <taxon>Joostella</taxon>
    </lineage>
</organism>
<evidence type="ECO:0000313" key="2">
    <source>
        <dbReference type="Proteomes" id="UP000829517"/>
    </source>
</evidence>